<name>A0ABP8PZ81_9ACTN</name>
<dbReference type="PANTHER" id="PTHR43639:SF1">
    <property type="entry name" value="SHORT-CHAIN DEHYDROGENASE_REDUCTASE FAMILY PROTEIN"/>
    <property type="match status" value="1"/>
</dbReference>
<dbReference type="Pfam" id="PF13561">
    <property type="entry name" value="adh_short_C2"/>
    <property type="match status" value="1"/>
</dbReference>
<keyword evidence="4" id="KW-1185">Reference proteome</keyword>
<evidence type="ECO:0000313" key="3">
    <source>
        <dbReference type="EMBL" id="GAA4494691.1"/>
    </source>
</evidence>
<dbReference type="InterPro" id="IPR020904">
    <property type="entry name" value="Sc_DH/Rdtase_CS"/>
</dbReference>
<dbReference type="PANTHER" id="PTHR43639">
    <property type="entry name" value="OXIDOREDUCTASE, SHORT-CHAIN DEHYDROGENASE/REDUCTASE FAMILY (AFU_ORTHOLOGUE AFUA_5G02870)"/>
    <property type="match status" value="1"/>
</dbReference>
<gene>
    <name evidence="3" type="ORF">GCM10023191_034290</name>
</gene>
<dbReference type="CDD" id="cd05233">
    <property type="entry name" value="SDR_c"/>
    <property type="match status" value="1"/>
</dbReference>
<accession>A0ABP8PZ81</accession>
<dbReference type="PRINTS" id="PR00081">
    <property type="entry name" value="GDHRDH"/>
</dbReference>
<comment type="similarity">
    <text evidence="1">Belongs to the short-chain dehydrogenases/reductases (SDR) family.</text>
</comment>
<keyword evidence="2" id="KW-0560">Oxidoreductase</keyword>
<organism evidence="3 4">
    <name type="scientific">Actinoallomurus oryzae</name>
    <dbReference type="NCBI Taxonomy" id="502180"/>
    <lineage>
        <taxon>Bacteria</taxon>
        <taxon>Bacillati</taxon>
        <taxon>Actinomycetota</taxon>
        <taxon>Actinomycetes</taxon>
        <taxon>Streptosporangiales</taxon>
        <taxon>Thermomonosporaceae</taxon>
        <taxon>Actinoallomurus</taxon>
    </lineage>
</organism>
<dbReference type="EMBL" id="BAABHF010000019">
    <property type="protein sequence ID" value="GAA4494691.1"/>
    <property type="molecule type" value="Genomic_DNA"/>
</dbReference>
<sequence>MTKTSLQGQSVIVTGGGTGIGRATAHQFAREGAQVLVVGRNAENLERTAEGRPGIRTFVADVAAPKAPARIVTAAVEAFGRLDVLVNNAAVTRPAPLGTIDRDVAQQQLDTNLIGPLMLAQAALPRLEDGGGTIVNITANGPGRAFPGNSVYGSTKVALDFLTHTWAVELSPRNIRVVSVAPGITQTPVLTHAGFTPEEIAASRDEILARVPLGRAARPEEIAWWIVNVARPEAGYLTGSVIRVDGGINIA</sequence>
<reference evidence="4" key="1">
    <citation type="journal article" date="2019" name="Int. J. Syst. Evol. Microbiol.">
        <title>The Global Catalogue of Microorganisms (GCM) 10K type strain sequencing project: providing services to taxonomists for standard genome sequencing and annotation.</title>
        <authorList>
            <consortium name="The Broad Institute Genomics Platform"/>
            <consortium name="The Broad Institute Genome Sequencing Center for Infectious Disease"/>
            <person name="Wu L."/>
            <person name="Ma J."/>
        </authorList>
    </citation>
    <scope>NUCLEOTIDE SEQUENCE [LARGE SCALE GENOMIC DNA]</scope>
    <source>
        <strain evidence="4">JCM 17933</strain>
    </source>
</reference>
<protein>
    <submittedName>
        <fullName evidence="3">SDR family oxidoreductase</fullName>
    </submittedName>
</protein>
<dbReference type="Gene3D" id="3.40.50.720">
    <property type="entry name" value="NAD(P)-binding Rossmann-like Domain"/>
    <property type="match status" value="1"/>
</dbReference>
<dbReference type="InterPro" id="IPR036291">
    <property type="entry name" value="NAD(P)-bd_dom_sf"/>
</dbReference>
<evidence type="ECO:0000313" key="4">
    <source>
        <dbReference type="Proteomes" id="UP001500503"/>
    </source>
</evidence>
<evidence type="ECO:0000256" key="1">
    <source>
        <dbReference type="ARBA" id="ARBA00006484"/>
    </source>
</evidence>
<evidence type="ECO:0000256" key="2">
    <source>
        <dbReference type="ARBA" id="ARBA00023002"/>
    </source>
</evidence>
<dbReference type="PROSITE" id="PS00061">
    <property type="entry name" value="ADH_SHORT"/>
    <property type="match status" value="1"/>
</dbReference>
<dbReference type="RefSeq" id="WP_345464611.1">
    <property type="nucleotide sequence ID" value="NZ_BAABHF010000019.1"/>
</dbReference>
<dbReference type="InterPro" id="IPR002347">
    <property type="entry name" value="SDR_fam"/>
</dbReference>
<dbReference type="Proteomes" id="UP001500503">
    <property type="component" value="Unassembled WGS sequence"/>
</dbReference>
<comment type="caution">
    <text evidence="3">The sequence shown here is derived from an EMBL/GenBank/DDBJ whole genome shotgun (WGS) entry which is preliminary data.</text>
</comment>
<dbReference type="PRINTS" id="PR00080">
    <property type="entry name" value="SDRFAMILY"/>
</dbReference>
<proteinExistence type="inferred from homology"/>
<dbReference type="SUPFAM" id="SSF51735">
    <property type="entry name" value="NAD(P)-binding Rossmann-fold domains"/>
    <property type="match status" value="1"/>
</dbReference>